<dbReference type="InterPro" id="IPR001279">
    <property type="entry name" value="Metallo-B-lactamas"/>
</dbReference>
<evidence type="ECO:0000313" key="7">
    <source>
        <dbReference type="Proteomes" id="UP000694257"/>
    </source>
</evidence>
<dbReference type="InterPro" id="IPR051013">
    <property type="entry name" value="MBL_superfamily_lactonases"/>
</dbReference>
<keyword evidence="2" id="KW-0479">Metal-binding</keyword>
<evidence type="ECO:0000256" key="2">
    <source>
        <dbReference type="ARBA" id="ARBA00022723"/>
    </source>
</evidence>
<keyword evidence="4" id="KW-0862">Zinc</keyword>
<evidence type="ECO:0000256" key="3">
    <source>
        <dbReference type="ARBA" id="ARBA00022801"/>
    </source>
</evidence>
<feature type="domain" description="Metallo-beta-lactamase" evidence="5">
    <location>
        <begin position="43"/>
        <end position="258"/>
    </location>
</feature>
<sequence>MRVTYVPDGAVRLRPRGWLPETTDADWATHADHLDQHGNLVAGIGALLVEHREHRLLIDAGVGPISVPDGPANPLTAALHGGALLDNLTRLRCTPAQLDAVAITHMHIDHLGWAFRPEFARTRLLIADAEWAWWNTLTPQQFEAMLERMAPWAKGQLHLPELLAALVPRVETFAADQQIAPSIISVAMAGHTAGHTAFGLTSGQHRMLIFSDAMHSPLQVQHPQWRCAADLAPAQAVLHRQRLIDELAASGDLAAGIHFADVPFGRVRRRRDGTTTWQPLR</sequence>
<keyword evidence="3" id="KW-0378">Hydrolase</keyword>
<protein>
    <submittedName>
        <fullName evidence="6">MBL fold metallo-hydrolase</fullName>
    </submittedName>
</protein>
<dbReference type="PANTHER" id="PTHR42978">
    <property type="entry name" value="QUORUM-QUENCHING LACTONASE YTNP-RELATED-RELATED"/>
    <property type="match status" value="1"/>
</dbReference>
<proteinExistence type="inferred from homology"/>
<dbReference type="SMART" id="SM00849">
    <property type="entry name" value="Lactamase_B"/>
    <property type="match status" value="1"/>
</dbReference>
<comment type="similarity">
    <text evidence="1">Belongs to the metallo-beta-lactamase superfamily.</text>
</comment>
<evidence type="ECO:0000256" key="4">
    <source>
        <dbReference type="ARBA" id="ARBA00022833"/>
    </source>
</evidence>
<dbReference type="Pfam" id="PF00753">
    <property type="entry name" value="Lactamase_B"/>
    <property type="match status" value="1"/>
</dbReference>
<name>A0ABX8S003_NOCIO</name>
<evidence type="ECO:0000313" key="6">
    <source>
        <dbReference type="EMBL" id="QXN95264.1"/>
    </source>
</evidence>
<organism evidence="6 7">
    <name type="scientific">Nocardia iowensis</name>
    <dbReference type="NCBI Taxonomy" id="204891"/>
    <lineage>
        <taxon>Bacteria</taxon>
        <taxon>Bacillati</taxon>
        <taxon>Actinomycetota</taxon>
        <taxon>Actinomycetes</taxon>
        <taxon>Mycobacteriales</taxon>
        <taxon>Nocardiaceae</taxon>
        <taxon>Nocardia</taxon>
    </lineage>
</organism>
<reference evidence="6 7" key="1">
    <citation type="submission" date="2021-07" db="EMBL/GenBank/DDBJ databases">
        <title>Whole Genome Sequence of Nocardia Iowensis.</title>
        <authorList>
            <person name="Lamm A."/>
            <person name="Collins-Fairclough A.M."/>
            <person name="Bunk B."/>
            <person name="Sproer C."/>
        </authorList>
    </citation>
    <scope>NUCLEOTIDE SEQUENCE [LARGE SCALE GENOMIC DNA]</scope>
    <source>
        <strain evidence="6 7">NRRL 5646</strain>
    </source>
</reference>
<dbReference type="PANTHER" id="PTHR42978:SF6">
    <property type="entry name" value="QUORUM-QUENCHING LACTONASE YTNP-RELATED"/>
    <property type="match status" value="1"/>
</dbReference>
<evidence type="ECO:0000259" key="5">
    <source>
        <dbReference type="SMART" id="SM00849"/>
    </source>
</evidence>
<dbReference type="EMBL" id="CP078145">
    <property type="protein sequence ID" value="QXN95264.1"/>
    <property type="molecule type" value="Genomic_DNA"/>
</dbReference>
<gene>
    <name evidence="6" type="ORF">KV110_01540</name>
</gene>
<dbReference type="Proteomes" id="UP000694257">
    <property type="component" value="Chromosome"/>
</dbReference>
<evidence type="ECO:0000256" key="1">
    <source>
        <dbReference type="ARBA" id="ARBA00007749"/>
    </source>
</evidence>
<accession>A0ABX8S003</accession>
<keyword evidence="7" id="KW-1185">Reference proteome</keyword>